<comment type="subcellular location">
    <subcellularLocation>
        <location evidence="1">Nucleus</location>
        <location evidence="1">Nucleolus</location>
    </subcellularLocation>
</comment>
<dbReference type="GO" id="GO:0006351">
    <property type="term" value="P:DNA-templated transcription"/>
    <property type="evidence" value="ECO:0007669"/>
    <property type="project" value="InterPro"/>
</dbReference>
<dbReference type="EMBL" id="SIDB01000002">
    <property type="protein sequence ID" value="KAI3436247.1"/>
    <property type="molecule type" value="Genomic_DNA"/>
</dbReference>
<comment type="caution">
    <text evidence="7">The sequence shown here is derived from an EMBL/GenBank/DDBJ whole genome shotgun (WGS) entry which is preliminary data.</text>
</comment>
<evidence type="ECO:0000313" key="8">
    <source>
        <dbReference type="Proteomes" id="UP001055712"/>
    </source>
</evidence>
<organism evidence="7 8">
    <name type="scientific">Chlorella vulgaris</name>
    <name type="common">Green alga</name>
    <dbReference type="NCBI Taxonomy" id="3077"/>
    <lineage>
        <taxon>Eukaryota</taxon>
        <taxon>Viridiplantae</taxon>
        <taxon>Chlorophyta</taxon>
        <taxon>core chlorophytes</taxon>
        <taxon>Trebouxiophyceae</taxon>
        <taxon>Chlorellales</taxon>
        <taxon>Chlorellaceae</taxon>
        <taxon>Chlorella clade</taxon>
        <taxon>Chlorella</taxon>
    </lineage>
</organism>
<evidence type="ECO:0000256" key="5">
    <source>
        <dbReference type="ARBA" id="ARBA00023242"/>
    </source>
</evidence>
<evidence type="ECO:0000256" key="1">
    <source>
        <dbReference type="ARBA" id="ARBA00004604"/>
    </source>
</evidence>
<dbReference type="GO" id="GO:0000428">
    <property type="term" value="C:DNA-directed RNA polymerase complex"/>
    <property type="evidence" value="ECO:0007669"/>
    <property type="project" value="UniProtKB-KW"/>
</dbReference>
<dbReference type="AlphaFoldDB" id="A0A9D4Z147"/>
<dbReference type="GO" id="GO:0003677">
    <property type="term" value="F:DNA binding"/>
    <property type="evidence" value="ECO:0007669"/>
    <property type="project" value="InterPro"/>
</dbReference>
<keyword evidence="4" id="KW-0804">Transcription</keyword>
<proteinExistence type="inferred from homology"/>
<protein>
    <recommendedName>
        <fullName evidence="9">DNA-directed RNA polymerase I subunit RPA49</fullName>
    </recommendedName>
</protein>
<keyword evidence="8" id="KW-1185">Reference proteome</keyword>
<dbReference type="Pfam" id="PF06870">
    <property type="entry name" value="RNA_pol_I_A49"/>
    <property type="match status" value="1"/>
</dbReference>
<dbReference type="Proteomes" id="UP001055712">
    <property type="component" value="Unassembled WGS sequence"/>
</dbReference>
<name>A0A9D4Z147_CHLVU</name>
<evidence type="ECO:0000256" key="4">
    <source>
        <dbReference type="ARBA" id="ARBA00023163"/>
    </source>
</evidence>
<evidence type="ECO:0000256" key="3">
    <source>
        <dbReference type="ARBA" id="ARBA00022478"/>
    </source>
</evidence>
<gene>
    <name evidence="7" type="ORF">D9Q98_002300</name>
</gene>
<evidence type="ECO:0000256" key="2">
    <source>
        <dbReference type="ARBA" id="ARBA00009430"/>
    </source>
</evidence>
<keyword evidence="5" id="KW-0539">Nucleus</keyword>
<dbReference type="GO" id="GO:0005730">
    <property type="term" value="C:nucleolus"/>
    <property type="evidence" value="ECO:0007669"/>
    <property type="project" value="UniProtKB-SubCell"/>
</dbReference>
<reference evidence="7" key="1">
    <citation type="journal article" date="2019" name="Plant J.">
        <title>Chlorella vulgaris genome assembly and annotation reveals the molecular basis for metabolic acclimation to high light conditions.</title>
        <authorList>
            <person name="Cecchin M."/>
            <person name="Marcolungo L."/>
            <person name="Rossato M."/>
            <person name="Girolomoni L."/>
            <person name="Cosentino E."/>
            <person name="Cuine S."/>
            <person name="Li-Beisson Y."/>
            <person name="Delledonne M."/>
            <person name="Ballottari M."/>
        </authorList>
    </citation>
    <scope>NUCLEOTIDE SEQUENCE</scope>
    <source>
        <strain evidence="7">211/11P</strain>
    </source>
</reference>
<keyword evidence="3" id="KW-0240">DNA-directed RNA polymerase</keyword>
<sequence length="444" mass="48878">MPPKRKADDALGGLPARLAQEPASTTGTGPFMVYFPSRFDPSGDIACEWESYAHTARKNQYVVVGKTTQLVDFVGSTSNAEYSTALPCRYALGLFNRKAGKLQVMPAEGGRVLRLEPRVHGQSYEARDTATVIEAGGLKEANMRLVEEFGSQRRKRQLKAREAGKVEARHVSAGQAVLGMLASAGQSAPETKDELIKSTLAHRNIPPHHPEATTASEAYRNEELVPLAVRDALEVTKLFPAENKPEYRATLRSIGTFGAGYVLSRLSLLSTPDKEVREERCRLLVLLGHLLKLQLPQNGSLRAGEGGKEALAQKLKMAPSVLDGLLDLFYLEDSSPDFEGRKYLITKEKRNLMLGWILMLALKAEAQCCLEPDSLQELAAELKVRPLELVQRYRELGCFDVAVTSTSPEGAKTRGHRVILMPPSAEEKTLGDYFPNLKLGAKRR</sequence>
<accession>A0A9D4Z147</accession>
<evidence type="ECO:0000313" key="7">
    <source>
        <dbReference type="EMBL" id="KAI3436247.1"/>
    </source>
</evidence>
<comment type="similarity">
    <text evidence="2">Belongs to the eukaryotic RPA49/POLR1E RNA polymerase subunit family.</text>
</comment>
<reference evidence="7" key="2">
    <citation type="submission" date="2020-11" db="EMBL/GenBank/DDBJ databases">
        <authorList>
            <person name="Cecchin M."/>
            <person name="Marcolungo L."/>
            <person name="Rossato M."/>
            <person name="Girolomoni L."/>
            <person name="Cosentino E."/>
            <person name="Cuine S."/>
            <person name="Li-Beisson Y."/>
            <person name="Delledonne M."/>
            <person name="Ballottari M."/>
        </authorList>
    </citation>
    <scope>NUCLEOTIDE SEQUENCE</scope>
    <source>
        <strain evidence="7">211/11P</strain>
        <tissue evidence="7">Whole cell</tissue>
    </source>
</reference>
<dbReference type="InterPro" id="IPR009668">
    <property type="entry name" value="RNA_pol-assoc_fac_A49-like"/>
</dbReference>
<evidence type="ECO:0008006" key="9">
    <source>
        <dbReference type="Google" id="ProtNLM"/>
    </source>
</evidence>
<evidence type="ECO:0000256" key="6">
    <source>
        <dbReference type="SAM" id="MobiDB-lite"/>
    </source>
</evidence>
<dbReference type="PANTHER" id="PTHR14440">
    <property type="entry name" value="DNA-DIRECTED RNA POLYMERASE I SUBUNIT RPA49"/>
    <property type="match status" value="1"/>
</dbReference>
<dbReference type="OrthoDB" id="532500at2759"/>
<feature type="region of interest" description="Disordered" evidence="6">
    <location>
        <begin position="1"/>
        <end position="24"/>
    </location>
</feature>